<dbReference type="SUPFAM" id="SSF53067">
    <property type="entry name" value="Actin-like ATPase domain"/>
    <property type="match status" value="2"/>
</dbReference>
<comment type="similarity">
    <text evidence="14 16">Belongs to the type III pantothenate kinase family.</text>
</comment>
<sequence>MLLAIDVGNTNTTIGLFEGHSLKYHWFFSTDVNKTADEIGILFISLFQHINEDIRSVKDVIICSVVPPVMNSLIGAVRKYMQRNPIIVGPGTKTGINIRYENPRDVGADKIVNAVSAVRLYGAPVIVVDFGTATTFCAINGNRDYLGGVICPGIMISAEALFEKASKLPRVEIANPLGVIGRNTVASIQSGLFYGYIGQVEYIVAKIKEEMKEDNIKVVATGGLARLIASQCRCVDEINTLLTLEGLREIYYLNAR</sequence>
<dbReference type="Proteomes" id="UP000092971">
    <property type="component" value="Chromosome"/>
</dbReference>
<evidence type="ECO:0000256" key="8">
    <source>
        <dbReference type="ARBA" id="ARBA00022679"/>
    </source>
</evidence>
<dbReference type="GO" id="GO:0005524">
    <property type="term" value="F:ATP binding"/>
    <property type="evidence" value="ECO:0007669"/>
    <property type="project" value="UniProtKB-UniRule"/>
</dbReference>
<dbReference type="NCBIfam" id="NF009855">
    <property type="entry name" value="PRK13321.1"/>
    <property type="match status" value="1"/>
</dbReference>
<dbReference type="EC" id="2.7.1.33" evidence="6 16"/>
<keyword evidence="11 16" id="KW-0067">ATP-binding</keyword>
<evidence type="ECO:0000256" key="10">
    <source>
        <dbReference type="ARBA" id="ARBA00022777"/>
    </source>
</evidence>
<evidence type="ECO:0000256" key="6">
    <source>
        <dbReference type="ARBA" id="ARBA00012102"/>
    </source>
</evidence>
<dbReference type="CDD" id="cd24015">
    <property type="entry name" value="ASKHA_NBD_PanK-III"/>
    <property type="match status" value="1"/>
</dbReference>
<dbReference type="NCBIfam" id="TIGR00671">
    <property type="entry name" value="baf"/>
    <property type="match status" value="1"/>
</dbReference>
<evidence type="ECO:0000313" key="17">
    <source>
        <dbReference type="EMBL" id="ANW99847.1"/>
    </source>
</evidence>
<evidence type="ECO:0000256" key="14">
    <source>
        <dbReference type="ARBA" id="ARBA00038036"/>
    </source>
</evidence>
<comment type="function">
    <text evidence="16">Catalyzes the phosphorylation of pantothenate (Pan), the first step in CoA biosynthesis.</text>
</comment>
<feature type="binding site" evidence="16">
    <location>
        <position position="100"/>
    </location>
    <ligand>
        <name>substrate</name>
    </ligand>
</feature>
<evidence type="ECO:0000256" key="4">
    <source>
        <dbReference type="ARBA" id="ARBA00005225"/>
    </source>
</evidence>
<evidence type="ECO:0000256" key="2">
    <source>
        <dbReference type="ARBA" id="ARBA00001958"/>
    </source>
</evidence>
<feature type="binding site" evidence="16">
    <location>
        <position position="129"/>
    </location>
    <ligand>
        <name>K(+)</name>
        <dbReference type="ChEBI" id="CHEBI:29103"/>
    </ligand>
</feature>
<evidence type="ECO:0000256" key="1">
    <source>
        <dbReference type="ARBA" id="ARBA00001206"/>
    </source>
</evidence>
<name>A0A1B1YGF5_THEST</name>
<keyword evidence="10 16" id="KW-0418">Kinase</keyword>
<evidence type="ECO:0000256" key="13">
    <source>
        <dbReference type="ARBA" id="ARBA00022993"/>
    </source>
</evidence>
<comment type="catalytic activity">
    <reaction evidence="1 16">
        <text>(R)-pantothenate + ATP = (R)-4'-phosphopantothenate + ADP + H(+)</text>
        <dbReference type="Rhea" id="RHEA:16373"/>
        <dbReference type="ChEBI" id="CHEBI:10986"/>
        <dbReference type="ChEBI" id="CHEBI:15378"/>
        <dbReference type="ChEBI" id="CHEBI:29032"/>
        <dbReference type="ChEBI" id="CHEBI:30616"/>
        <dbReference type="ChEBI" id="CHEBI:456216"/>
        <dbReference type="EC" id="2.7.1.33"/>
    </reaction>
</comment>
<evidence type="ECO:0000256" key="9">
    <source>
        <dbReference type="ARBA" id="ARBA00022741"/>
    </source>
</evidence>
<dbReference type="GO" id="GO:0015937">
    <property type="term" value="P:coenzyme A biosynthetic process"/>
    <property type="evidence" value="ECO:0007669"/>
    <property type="project" value="UniProtKB-UniRule"/>
</dbReference>
<dbReference type="GO" id="GO:0046872">
    <property type="term" value="F:metal ion binding"/>
    <property type="evidence" value="ECO:0007669"/>
    <property type="project" value="UniProtKB-KW"/>
</dbReference>
<dbReference type="GO" id="GO:0004594">
    <property type="term" value="F:pantothenate kinase activity"/>
    <property type="evidence" value="ECO:0007669"/>
    <property type="project" value="UniProtKB-UniRule"/>
</dbReference>
<dbReference type="RefSeq" id="WP_015360298.1">
    <property type="nucleotide sequence ID" value="NZ_CP014672.1"/>
</dbReference>
<dbReference type="NCBIfam" id="NF009848">
    <property type="entry name" value="PRK13318.1-6"/>
    <property type="match status" value="1"/>
</dbReference>
<dbReference type="AlphaFoldDB" id="A0A1B1YGF5"/>
<dbReference type="OrthoDB" id="9804707at2"/>
<evidence type="ECO:0000256" key="12">
    <source>
        <dbReference type="ARBA" id="ARBA00022958"/>
    </source>
</evidence>
<dbReference type="EMBL" id="CP014672">
    <property type="protein sequence ID" value="ANW99847.1"/>
    <property type="molecule type" value="Genomic_DNA"/>
</dbReference>
<evidence type="ECO:0000256" key="3">
    <source>
        <dbReference type="ARBA" id="ARBA00004496"/>
    </source>
</evidence>
<reference evidence="17 18" key="1">
    <citation type="submission" date="2016-02" db="EMBL/GenBank/DDBJ databases">
        <title>Comparison of Clostridium stercorarium subspecies using comparative genomics and transcriptomics.</title>
        <authorList>
            <person name="Schellenberg J."/>
            <person name="Thallinger G."/>
            <person name="Levin D.B."/>
            <person name="Zhang X."/>
            <person name="Alvare G."/>
            <person name="Fristensky B."/>
            <person name="Sparling R."/>
        </authorList>
    </citation>
    <scope>NUCLEOTIDE SEQUENCE [LARGE SCALE GENOMIC DNA]</scope>
    <source>
        <strain evidence="17 18">DSM 2910</strain>
    </source>
</reference>
<dbReference type="InterPro" id="IPR004619">
    <property type="entry name" value="Type_III_PanK"/>
</dbReference>
<proteinExistence type="inferred from homology"/>
<evidence type="ECO:0000256" key="15">
    <source>
        <dbReference type="ARBA" id="ARBA00040883"/>
    </source>
</evidence>
<comment type="pathway">
    <text evidence="4 16">Cofactor biosynthesis; coenzyme A biosynthesis; CoA from (R)-pantothenate: step 1/5.</text>
</comment>
<comment type="subunit">
    <text evidence="5 16">Homodimer.</text>
</comment>
<feature type="binding site" evidence="16">
    <location>
        <begin position="6"/>
        <end position="13"/>
    </location>
    <ligand>
        <name>ATP</name>
        <dbReference type="ChEBI" id="CHEBI:30616"/>
    </ligand>
</feature>
<organism evidence="17 18">
    <name type="scientific">Thermoclostridium stercorarium subsp. thermolacticum DSM 2910</name>
    <dbReference type="NCBI Taxonomy" id="1121336"/>
    <lineage>
        <taxon>Bacteria</taxon>
        <taxon>Bacillati</taxon>
        <taxon>Bacillota</taxon>
        <taxon>Clostridia</taxon>
        <taxon>Eubacteriales</taxon>
        <taxon>Oscillospiraceae</taxon>
        <taxon>Thermoclostridium</taxon>
    </lineage>
</organism>
<keyword evidence="12 16" id="KW-0630">Potassium</keyword>
<evidence type="ECO:0000256" key="5">
    <source>
        <dbReference type="ARBA" id="ARBA00011738"/>
    </source>
</evidence>
<dbReference type="HAMAP" id="MF_01274">
    <property type="entry name" value="Pantothen_kinase_3"/>
    <property type="match status" value="1"/>
</dbReference>
<keyword evidence="16" id="KW-0479">Metal-binding</keyword>
<evidence type="ECO:0000256" key="16">
    <source>
        <dbReference type="HAMAP-Rule" id="MF_01274"/>
    </source>
</evidence>
<dbReference type="Pfam" id="PF03309">
    <property type="entry name" value="Pan_kinase"/>
    <property type="match status" value="1"/>
</dbReference>
<feature type="binding site" evidence="16">
    <location>
        <begin position="107"/>
        <end position="110"/>
    </location>
    <ligand>
        <name>substrate</name>
    </ligand>
</feature>
<keyword evidence="7 16" id="KW-0963">Cytoplasm</keyword>
<evidence type="ECO:0000313" key="18">
    <source>
        <dbReference type="Proteomes" id="UP000092971"/>
    </source>
</evidence>
<dbReference type="InterPro" id="IPR043129">
    <property type="entry name" value="ATPase_NBD"/>
</dbReference>
<accession>A0A1B1YGF5</accession>
<dbReference type="PANTHER" id="PTHR34265">
    <property type="entry name" value="TYPE III PANTOTHENATE KINASE"/>
    <property type="match status" value="1"/>
</dbReference>
<feature type="active site" description="Proton acceptor" evidence="16">
    <location>
        <position position="109"/>
    </location>
</feature>
<dbReference type="Gene3D" id="3.30.420.40">
    <property type="match status" value="2"/>
</dbReference>
<keyword evidence="9 16" id="KW-0547">Nucleotide-binding</keyword>
<comment type="subcellular location">
    <subcellularLocation>
        <location evidence="3 16">Cytoplasm</location>
    </subcellularLocation>
</comment>
<comment type="cofactor">
    <cofactor evidence="16">
        <name>NH4(+)</name>
        <dbReference type="ChEBI" id="CHEBI:28938"/>
    </cofactor>
    <cofactor evidence="16">
        <name>K(+)</name>
        <dbReference type="ChEBI" id="CHEBI:29103"/>
    </cofactor>
    <text evidence="16">A monovalent cation. Ammonium or potassium.</text>
</comment>
<dbReference type="GO" id="GO:0005737">
    <property type="term" value="C:cytoplasm"/>
    <property type="evidence" value="ECO:0007669"/>
    <property type="project" value="UniProtKB-SubCell"/>
</dbReference>
<feature type="binding site" evidence="16">
    <location>
        <position position="132"/>
    </location>
    <ligand>
        <name>ATP</name>
        <dbReference type="ChEBI" id="CHEBI:30616"/>
    </ligand>
</feature>
<feature type="binding site" evidence="16">
    <location>
        <position position="184"/>
    </location>
    <ligand>
        <name>substrate</name>
    </ligand>
</feature>
<gene>
    <name evidence="16" type="primary">coaX</name>
    <name evidence="17" type="ORF">CSTERTH_12805</name>
</gene>
<evidence type="ECO:0000256" key="11">
    <source>
        <dbReference type="ARBA" id="ARBA00022840"/>
    </source>
</evidence>
<dbReference type="UniPathway" id="UPA00241">
    <property type="reaction ID" value="UER00352"/>
</dbReference>
<dbReference type="PANTHER" id="PTHR34265:SF1">
    <property type="entry name" value="TYPE III PANTOTHENATE KINASE"/>
    <property type="match status" value="1"/>
</dbReference>
<comment type="cofactor">
    <cofactor evidence="2">
        <name>K(+)</name>
        <dbReference type="ChEBI" id="CHEBI:29103"/>
    </cofactor>
</comment>
<keyword evidence="13 16" id="KW-0173">Coenzyme A biosynthesis</keyword>
<evidence type="ECO:0000256" key="7">
    <source>
        <dbReference type="ARBA" id="ARBA00022490"/>
    </source>
</evidence>
<protein>
    <recommendedName>
        <fullName evidence="15 16">Type III pantothenate kinase</fullName>
        <ecNumber evidence="6 16">2.7.1.33</ecNumber>
    </recommendedName>
    <alternativeName>
        <fullName evidence="16">PanK-III</fullName>
    </alternativeName>
    <alternativeName>
        <fullName evidence="16">Pantothenic acid kinase</fullName>
    </alternativeName>
</protein>
<keyword evidence="8 16" id="KW-0808">Transferase</keyword>